<dbReference type="PANTHER" id="PTHR11802:SF472">
    <property type="entry name" value="SERINE CARBOXYPEPTIDASE CPVL-RELATED"/>
    <property type="match status" value="1"/>
</dbReference>
<keyword evidence="5" id="KW-0325">Glycoprotein</keyword>
<gene>
    <name evidence="6" type="ORF">AFUS01_LOCUS22059</name>
</gene>
<keyword evidence="4" id="KW-0378">Hydrolase</keyword>
<dbReference type="Pfam" id="PF00450">
    <property type="entry name" value="Peptidase_S10"/>
    <property type="match status" value="1"/>
</dbReference>
<keyword evidence="2" id="KW-0645">Protease</keyword>
<sequence>MGKGFSFADSKEALANNLDEEATQIFAALKQFFTLFNEFQSRDLFLAGANYAAASMPYIAKHVEEENATSDVRINLKGFIIGSPFLDLKQEVDRAQTLLNFGLIDEEQKSLFDREMSKARNLIQEGSIDEGTKISWSTITGPDSLLAKTAGFTDCRSALMANFVADESPFEGFLDTKQAHNYLHVGLHKFIDIDLDVTDRFTKEFISSHEVLFEEMLNKGYKVLVYSGQFDILVTEVSVMNVIQRLKWKGAKDFAKARRNIWRVK</sequence>
<evidence type="ECO:0008006" key="8">
    <source>
        <dbReference type="Google" id="ProtNLM"/>
    </source>
</evidence>
<accession>A0A8J2K5Q7</accession>
<evidence type="ECO:0000256" key="2">
    <source>
        <dbReference type="ARBA" id="ARBA00022670"/>
    </source>
</evidence>
<evidence type="ECO:0000313" key="7">
    <source>
        <dbReference type="Proteomes" id="UP000708208"/>
    </source>
</evidence>
<reference evidence="6" key="1">
    <citation type="submission" date="2021-06" db="EMBL/GenBank/DDBJ databases">
        <authorList>
            <person name="Hodson N. C."/>
            <person name="Mongue J. A."/>
            <person name="Jaron S. K."/>
        </authorList>
    </citation>
    <scope>NUCLEOTIDE SEQUENCE</scope>
</reference>
<dbReference type="GO" id="GO:0006508">
    <property type="term" value="P:proteolysis"/>
    <property type="evidence" value="ECO:0007669"/>
    <property type="project" value="UniProtKB-KW"/>
</dbReference>
<keyword evidence="7" id="KW-1185">Reference proteome</keyword>
<evidence type="ECO:0000256" key="1">
    <source>
        <dbReference type="ARBA" id="ARBA00022645"/>
    </source>
</evidence>
<name>A0A8J2K5Q7_9HEXA</name>
<dbReference type="GO" id="GO:0004185">
    <property type="term" value="F:serine-type carboxypeptidase activity"/>
    <property type="evidence" value="ECO:0007669"/>
    <property type="project" value="InterPro"/>
</dbReference>
<dbReference type="EMBL" id="CAJVCH010252279">
    <property type="protein sequence ID" value="CAG7733628.1"/>
    <property type="molecule type" value="Genomic_DNA"/>
</dbReference>
<dbReference type="AlphaFoldDB" id="A0A8J2K5Q7"/>
<keyword evidence="1" id="KW-0121">Carboxypeptidase</keyword>
<comment type="caution">
    <text evidence="6">The sequence shown here is derived from an EMBL/GenBank/DDBJ whole genome shotgun (WGS) entry which is preliminary data.</text>
</comment>
<evidence type="ECO:0000256" key="4">
    <source>
        <dbReference type="ARBA" id="ARBA00022801"/>
    </source>
</evidence>
<evidence type="ECO:0000313" key="6">
    <source>
        <dbReference type="EMBL" id="CAG7733628.1"/>
    </source>
</evidence>
<proteinExistence type="predicted"/>
<keyword evidence="3" id="KW-0732">Signal</keyword>
<evidence type="ECO:0000256" key="5">
    <source>
        <dbReference type="ARBA" id="ARBA00023180"/>
    </source>
</evidence>
<dbReference type="Proteomes" id="UP000708208">
    <property type="component" value="Unassembled WGS sequence"/>
</dbReference>
<dbReference type="InterPro" id="IPR001563">
    <property type="entry name" value="Peptidase_S10"/>
</dbReference>
<dbReference type="OrthoDB" id="443318at2759"/>
<evidence type="ECO:0000256" key="3">
    <source>
        <dbReference type="ARBA" id="ARBA00022729"/>
    </source>
</evidence>
<organism evidence="6 7">
    <name type="scientific">Allacma fusca</name>
    <dbReference type="NCBI Taxonomy" id="39272"/>
    <lineage>
        <taxon>Eukaryota</taxon>
        <taxon>Metazoa</taxon>
        <taxon>Ecdysozoa</taxon>
        <taxon>Arthropoda</taxon>
        <taxon>Hexapoda</taxon>
        <taxon>Collembola</taxon>
        <taxon>Symphypleona</taxon>
        <taxon>Sminthuridae</taxon>
        <taxon>Allacma</taxon>
    </lineage>
</organism>
<protein>
    <recommendedName>
        <fullName evidence="8">Serine carboxypeptidase CPVL</fullName>
    </recommendedName>
</protein>
<dbReference type="PANTHER" id="PTHR11802">
    <property type="entry name" value="SERINE PROTEASE FAMILY S10 SERINE CARBOXYPEPTIDASE"/>
    <property type="match status" value="1"/>
</dbReference>